<dbReference type="GO" id="GO:0006325">
    <property type="term" value="P:chromatin organization"/>
    <property type="evidence" value="ECO:0007669"/>
    <property type="project" value="EnsemblFungi"/>
</dbReference>
<dbReference type="Proteomes" id="UP000029964">
    <property type="component" value="Unassembled WGS sequence"/>
</dbReference>
<organism evidence="8 9">
    <name type="scientific">Hapsidospora chrysogenum (strain ATCC 11550 / CBS 779.69 / DSM 880 / IAM 14645 / JCM 23072 / IMI 49137)</name>
    <name type="common">Acremonium chrysogenum</name>
    <dbReference type="NCBI Taxonomy" id="857340"/>
    <lineage>
        <taxon>Eukaryota</taxon>
        <taxon>Fungi</taxon>
        <taxon>Dikarya</taxon>
        <taxon>Ascomycota</taxon>
        <taxon>Pezizomycotina</taxon>
        <taxon>Sordariomycetes</taxon>
        <taxon>Hypocreomycetidae</taxon>
        <taxon>Hypocreales</taxon>
        <taxon>Bionectriaceae</taxon>
        <taxon>Hapsidospora</taxon>
    </lineage>
</organism>
<keyword evidence="2 6" id="KW-0805">Transcription regulation</keyword>
<accession>A0A086TGH7</accession>
<dbReference type="PANTHER" id="PTHR21242">
    <property type="entry name" value="TRANSCRIPTION INITIATION FACTOR TFIID SUBUNIT 10"/>
    <property type="match status" value="1"/>
</dbReference>
<dbReference type="GO" id="GO:0060090">
    <property type="term" value="F:molecular adaptor activity"/>
    <property type="evidence" value="ECO:0007669"/>
    <property type="project" value="EnsemblFungi"/>
</dbReference>
<comment type="function">
    <text evidence="6">Functions as a component of both the DNA-binding general transcription initiation factor complex TFIID and the transcription coactivator SAGA complex. Binding of TFIID to a promoter (with or without TATA element) is the initial step in pre-initiation complex (PIC) formation. TFIID plays a key role in the regulation of gene expression by RNA polymerase II through different activities such as transcription activator interaction, core promoter recognition and selectivity, TFIIA and TFIIB interaction, chromatin modification (histone acetylation by TAF1), facilitation of DNA opening and initiation of transcription. SAGA acts as a general cofactor required for essentially all RNA polymerase II transcription. At the promoters, SAGA is required for transcription pre-initiation complex (PIC) recruitment. It influences RNA polymerase II transcriptional activity through different activities such as TBP interaction (via core/TAF module) and promoter selectivity, interaction with transcription activators (via Tra1/SPT module), and chromatin modification through histone acetylation (via HAT module) and deubiquitination (via DUB module). SAGA preferentially acetylates histones H3 (to form H3K9ac, H3K14ac, H3K18ac and H3K23ac) and H2B and deubiquitinates histone H2B. SAGA interacts with DNA via upstream activating sequences (UASs).</text>
</comment>
<dbReference type="GO" id="GO:0051123">
    <property type="term" value="P:RNA polymerase II preinitiation complex assembly"/>
    <property type="evidence" value="ECO:0007669"/>
    <property type="project" value="EnsemblFungi"/>
</dbReference>
<keyword evidence="9" id="KW-1185">Reference proteome</keyword>
<keyword evidence="8" id="KW-0396">Initiation factor</keyword>
<dbReference type="AlphaFoldDB" id="A0A086TGH7"/>
<dbReference type="HOGENOM" id="CLU_064104_0_1_1"/>
<feature type="region of interest" description="Disordered" evidence="7">
    <location>
        <begin position="138"/>
        <end position="185"/>
    </location>
</feature>
<evidence type="ECO:0000256" key="5">
    <source>
        <dbReference type="ARBA" id="ARBA00025730"/>
    </source>
</evidence>
<evidence type="ECO:0000256" key="7">
    <source>
        <dbReference type="SAM" id="MobiDB-lite"/>
    </source>
</evidence>
<feature type="compositionally biased region" description="Polar residues" evidence="7">
    <location>
        <begin position="1"/>
        <end position="11"/>
    </location>
</feature>
<feature type="compositionally biased region" description="Gly residues" evidence="7">
    <location>
        <begin position="139"/>
        <end position="153"/>
    </location>
</feature>
<dbReference type="GO" id="GO:1990841">
    <property type="term" value="F:promoter-specific chromatin binding"/>
    <property type="evidence" value="ECO:0007669"/>
    <property type="project" value="TreeGrafter"/>
</dbReference>
<keyword evidence="3 6" id="KW-0804">Transcription</keyword>
<protein>
    <recommendedName>
        <fullName evidence="6">Transcription initiation factor TFIID subunit 10</fullName>
    </recommendedName>
</protein>
<comment type="caution">
    <text evidence="8">The sequence shown here is derived from an EMBL/GenBank/DDBJ whole genome shotgun (WGS) entry which is preliminary data.</text>
</comment>
<feature type="region of interest" description="Disordered" evidence="7">
    <location>
        <begin position="1"/>
        <end position="45"/>
    </location>
</feature>
<evidence type="ECO:0000256" key="4">
    <source>
        <dbReference type="ARBA" id="ARBA00023242"/>
    </source>
</evidence>
<dbReference type="CDD" id="cd07982">
    <property type="entry name" value="HFD_TAF10"/>
    <property type="match status" value="1"/>
</dbReference>
<proteinExistence type="inferred from homology"/>
<feature type="compositionally biased region" description="Low complexity" evidence="7">
    <location>
        <begin position="19"/>
        <end position="29"/>
    </location>
</feature>
<comment type="similarity">
    <text evidence="5 6">Belongs to the TAF10 family.</text>
</comment>
<evidence type="ECO:0000256" key="6">
    <source>
        <dbReference type="PIRNR" id="PIRNR017246"/>
    </source>
</evidence>
<dbReference type="PIRSF" id="PIRSF017246">
    <property type="entry name" value="TFIID_TAF10"/>
    <property type="match status" value="1"/>
</dbReference>
<sequence>MASDAPDTNEQVAPAVQGAPSAEPAAPAPDTEQNPVASIPDRMPTRKDVSLRELLHKIDDYAPIIPDAVTNYYMTKAGLPPPPQTDPRLARLLALATQKFIADVAADAYQYSRIRASNTNTNNPMGNLGAAAGFPIPGQPGGGQPGGAAGGGTKDQAKGGAAGGVPLGIQRPGYGGGGQGGSQNRTVLTMEDLGMAVGEYGVNVKRSEFYR</sequence>
<dbReference type="GO" id="GO:0016251">
    <property type="term" value="F:RNA polymerase II general transcription initiation factor activity"/>
    <property type="evidence" value="ECO:0007669"/>
    <property type="project" value="TreeGrafter"/>
</dbReference>
<keyword evidence="8" id="KW-0648">Protein biosynthesis</keyword>
<dbReference type="GO" id="GO:0003743">
    <property type="term" value="F:translation initiation factor activity"/>
    <property type="evidence" value="ECO:0007669"/>
    <property type="project" value="UniProtKB-KW"/>
</dbReference>
<keyword evidence="4 6" id="KW-0539">Nucleus</keyword>
<evidence type="ECO:0000313" key="8">
    <source>
        <dbReference type="EMBL" id="KFH48459.1"/>
    </source>
</evidence>
<evidence type="ECO:0000256" key="3">
    <source>
        <dbReference type="ARBA" id="ARBA00023163"/>
    </source>
</evidence>
<dbReference type="GO" id="GO:0042802">
    <property type="term" value="F:identical protein binding"/>
    <property type="evidence" value="ECO:0007669"/>
    <property type="project" value="EnsemblFungi"/>
</dbReference>
<evidence type="ECO:0000256" key="1">
    <source>
        <dbReference type="ARBA" id="ARBA00004123"/>
    </source>
</evidence>
<dbReference type="PANTHER" id="PTHR21242:SF0">
    <property type="entry name" value="TRANSCRIPTION INITIATION FACTOR TFIID SUBUNIT 10"/>
    <property type="match status" value="1"/>
</dbReference>
<dbReference type="GO" id="GO:0005669">
    <property type="term" value="C:transcription factor TFIID complex"/>
    <property type="evidence" value="ECO:0007669"/>
    <property type="project" value="EnsemblFungi"/>
</dbReference>
<reference evidence="9" key="1">
    <citation type="journal article" date="2014" name="Genome Announc.">
        <title>Genome sequence and annotation of Acremonium chrysogenum, producer of the beta-lactam antibiotic cephalosporin C.</title>
        <authorList>
            <person name="Terfehr D."/>
            <person name="Dahlmann T.A."/>
            <person name="Specht T."/>
            <person name="Zadra I."/>
            <person name="Kuernsteiner H."/>
            <person name="Kueck U."/>
        </authorList>
    </citation>
    <scope>NUCLEOTIDE SEQUENCE [LARGE SCALE GENOMIC DNA]</scope>
    <source>
        <strain evidence="9">ATCC 11550 / CBS 779.69 / DSM 880 / IAM 14645 / JCM 23072 / IMI 49137</strain>
    </source>
</reference>
<evidence type="ECO:0000256" key="2">
    <source>
        <dbReference type="ARBA" id="ARBA00023015"/>
    </source>
</evidence>
<name>A0A086TGH7_HAPC1</name>
<dbReference type="GO" id="GO:0046695">
    <property type="term" value="C:SLIK (SAGA-like) complex"/>
    <property type="evidence" value="ECO:0007669"/>
    <property type="project" value="EnsemblFungi"/>
</dbReference>
<dbReference type="InterPro" id="IPR003923">
    <property type="entry name" value="TAF10"/>
</dbReference>
<comment type="subcellular location">
    <subcellularLocation>
        <location evidence="1 6">Nucleus</location>
    </subcellularLocation>
</comment>
<evidence type="ECO:0000313" key="9">
    <source>
        <dbReference type="Proteomes" id="UP000029964"/>
    </source>
</evidence>
<dbReference type="STRING" id="857340.A0A086TGH7"/>
<gene>
    <name evidence="8" type="ORF">ACRE_006650</name>
</gene>
<dbReference type="GO" id="GO:0000124">
    <property type="term" value="C:SAGA complex"/>
    <property type="evidence" value="ECO:0007669"/>
    <property type="project" value="EnsemblFungi"/>
</dbReference>
<dbReference type="GO" id="GO:0045944">
    <property type="term" value="P:positive regulation of transcription by RNA polymerase II"/>
    <property type="evidence" value="ECO:0007669"/>
    <property type="project" value="EnsemblFungi"/>
</dbReference>
<dbReference type="Pfam" id="PF03540">
    <property type="entry name" value="TAF10"/>
    <property type="match status" value="1"/>
</dbReference>
<dbReference type="OrthoDB" id="154356at2759"/>
<dbReference type="EMBL" id="JPKY01000003">
    <property type="protein sequence ID" value="KFH48459.1"/>
    <property type="molecule type" value="Genomic_DNA"/>
</dbReference>